<accession>A0A9W9VBM2</accession>
<evidence type="ECO:0000313" key="1">
    <source>
        <dbReference type="EMBL" id="KAJ5376148.1"/>
    </source>
</evidence>
<dbReference type="GeneID" id="81376651"/>
<comment type="caution">
    <text evidence="1">The sequence shown here is derived from an EMBL/GenBank/DDBJ whole genome shotgun (WGS) entry which is preliminary data.</text>
</comment>
<organism evidence="1 2">
    <name type="scientific">Penicillium cosmopolitanum</name>
    <dbReference type="NCBI Taxonomy" id="1131564"/>
    <lineage>
        <taxon>Eukaryota</taxon>
        <taxon>Fungi</taxon>
        <taxon>Dikarya</taxon>
        <taxon>Ascomycota</taxon>
        <taxon>Pezizomycotina</taxon>
        <taxon>Eurotiomycetes</taxon>
        <taxon>Eurotiomycetidae</taxon>
        <taxon>Eurotiales</taxon>
        <taxon>Aspergillaceae</taxon>
        <taxon>Penicillium</taxon>
    </lineage>
</organism>
<reference evidence="1" key="2">
    <citation type="journal article" date="2023" name="IMA Fungus">
        <title>Comparative genomic study of the Penicillium genus elucidates a diverse pangenome and 15 lateral gene transfer events.</title>
        <authorList>
            <person name="Petersen C."/>
            <person name="Sorensen T."/>
            <person name="Nielsen M.R."/>
            <person name="Sondergaard T.E."/>
            <person name="Sorensen J.L."/>
            <person name="Fitzpatrick D.A."/>
            <person name="Frisvad J.C."/>
            <person name="Nielsen K.L."/>
        </authorList>
    </citation>
    <scope>NUCLEOTIDE SEQUENCE</scope>
    <source>
        <strain evidence="1">IBT 29677</strain>
    </source>
</reference>
<gene>
    <name evidence="1" type="ORF">N7509_013034</name>
</gene>
<dbReference type="EMBL" id="JAPZBU010000012">
    <property type="protein sequence ID" value="KAJ5376148.1"/>
    <property type="molecule type" value="Genomic_DNA"/>
</dbReference>
<dbReference type="Proteomes" id="UP001147747">
    <property type="component" value="Unassembled WGS sequence"/>
</dbReference>
<evidence type="ECO:0000313" key="2">
    <source>
        <dbReference type="Proteomes" id="UP001147747"/>
    </source>
</evidence>
<dbReference type="AlphaFoldDB" id="A0A9W9VBM2"/>
<dbReference type="OrthoDB" id="10434525at2759"/>
<keyword evidence="2" id="KW-1185">Reference proteome</keyword>
<protein>
    <submittedName>
        <fullName evidence="1">Uncharacterized protein</fullName>
    </submittedName>
</protein>
<name>A0A9W9VBM2_9EURO</name>
<sequence>MPTTKGVRNHGLFDALWRISECKDSNTPAEEILINEIRRSLPHFVQENPEYPSLLRFIADCLHTTELPDGLPIPDEQVHLNNKDTRYPAQVNDTLYTQLRMYSTCSCSTQHLEYARLRLDPEHGMQDDADIPFDLLFSAGAASCRTTNCHSRWKEAKVFVARYDDLRTSGNGEAS</sequence>
<dbReference type="RefSeq" id="XP_056481178.1">
    <property type="nucleotide sequence ID" value="XM_056637671.1"/>
</dbReference>
<reference evidence="1" key="1">
    <citation type="submission" date="2022-12" db="EMBL/GenBank/DDBJ databases">
        <authorList>
            <person name="Petersen C."/>
        </authorList>
    </citation>
    <scope>NUCLEOTIDE SEQUENCE</scope>
    <source>
        <strain evidence="1">IBT 29677</strain>
    </source>
</reference>
<proteinExistence type="predicted"/>